<protein>
    <recommendedName>
        <fullName evidence="2 6">Elongation factor Ts</fullName>
        <shortName evidence="6">EF-Ts</shortName>
    </recommendedName>
</protein>
<evidence type="ECO:0000256" key="5">
    <source>
        <dbReference type="ARBA" id="ARBA00025453"/>
    </source>
</evidence>
<evidence type="ECO:0000256" key="4">
    <source>
        <dbReference type="ARBA" id="ARBA00022917"/>
    </source>
</evidence>
<dbReference type="Proteomes" id="UP000545876">
    <property type="component" value="Unassembled WGS sequence"/>
</dbReference>
<gene>
    <name evidence="6 8" type="primary">tsf</name>
    <name evidence="8" type="ORF">GX656_00340</name>
</gene>
<evidence type="ECO:0000313" key="8">
    <source>
        <dbReference type="EMBL" id="NLD25077.1"/>
    </source>
</evidence>
<dbReference type="FunFam" id="1.10.8.10:FF:000001">
    <property type="entry name" value="Elongation factor Ts"/>
    <property type="match status" value="1"/>
</dbReference>
<evidence type="ECO:0000256" key="1">
    <source>
        <dbReference type="ARBA" id="ARBA00005532"/>
    </source>
</evidence>
<dbReference type="Gene3D" id="1.10.286.20">
    <property type="match status" value="1"/>
</dbReference>
<reference evidence="8 9" key="1">
    <citation type="journal article" date="2020" name="Biotechnol. Biofuels">
        <title>New insights from the biogas microbiome by comprehensive genome-resolved metagenomics of nearly 1600 species originating from multiple anaerobic digesters.</title>
        <authorList>
            <person name="Campanaro S."/>
            <person name="Treu L."/>
            <person name="Rodriguez-R L.M."/>
            <person name="Kovalovszki A."/>
            <person name="Ziels R.M."/>
            <person name="Maus I."/>
            <person name="Zhu X."/>
            <person name="Kougias P.G."/>
            <person name="Basile A."/>
            <person name="Luo G."/>
            <person name="Schluter A."/>
            <person name="Konstantinidis K.T."/>
            <person name="Angelidaki I."/>
        </authorList>
    </citation>
    <scope>NUCLEOTIDE SEQUENCE [LARGE SCALE GENOMIC DNA]</scope>
    <source>
        <strain evidence="8">AS06rmzACSIP_65</strain>
    </source>
</reference>
<sequence>MGKVTIDDIKTLRDKTSAGMGLCKEALTKSDGDMKKAIEYINKRSDVIGRLHNLTGAKIGLCKLAFEDAGKEFEKAVEIIKERGWNEELEGDIDEKVEGIIDSYIHGNDKRLGAMVEVTCKTDFVAKNEDFRTFVHEVVLQVAAMKPEYVSRESLDEKAIKDLKEKFTKEVEAEKKPKEMVEKIIEGKLNKYFAEKCLLEQKWFKDESKTIASLLDETSQKMGEPLKISRIMLWEMGKK</sequence>
<dbReference type="InterPro" id="IPR001816">
    <property type="entry name" value="Transl_elong_EFTs/EF1B"/>
</dbReference>
<dbReference type="PANTHER" id="PTHR11741">
    <property type="entry name" value="ELONGATION FACTOR TS"/>
    <property type="match status" value="1"/>
</dbReference>
<dbReference type="GO" id="GO:0005737">
    <property type="term" value="C:cytoplasm"/>
    <property type="evidence" value="ECO:0007669"/>
    <property type="project" value="UniProtKB-SubCell"/>
</dbReference>
<keyword evidence="4 6" id="KW-0648">Protein biosynthesis</keyword>
<comment type="similarity">
    <text evidence="1 6">Belongs to the EF-Ts family.</text>
</comment>
<evidence type="ECO:0000256" key="2">
    <source>
        <dbReference type="ARBA" id="ARBA00016956"/>
    </source>
</evidence>
<dbReference type="InterPro" id="IPR009060">
    <property type="entry name" value="UBA-like_sf"/>
</dbReference>
<comment type="caution">
    <text evidence="6">Lacks conserved residue(s) required for the propagation of feature annotation.</text>
</comment>
<evidence type="ECO:0000256" key="6">
    <source>
        <dbReference type="HAMAP-Rule" id="MF_00050"/>
    </source>
</evidence>
<dbReference type="Gene3D" id="1.10.8.10">
    <property type="entry name" value="DNA helicase RuvA subunit, C-terminal domain"/>
    <property type="match status" value="2"/>
</dbReference>
<comment type="caution">
    <text evidence="8">The sequence shown here is derived from an EMBL/GenBank/DDBJ whole genome shotgun (WGS) entry which is preliminary data.</text>
</comment>
<dbReference type="InterPro" id="IPR036402">
    <property type="entry name" value="EF-Ts_dimer_sf"/>
</dbReference>
<dbReference type="EMBL" id="JAAZBX010000001">
    <property type="protein sequence ID" value="NLD25077.1"/>
    <property type="molecule type" value="Genomic_DNA"/>
</dbReference>
<accession>A0A847CY43</accession>
<dbReference type="Gene3D" id="3.30.479.20">
    <property type="entry name" value="Elongation factor Ts, dimerisation domain"/>
    <property type="match status" value="1"/>
</dbReference>
<feature type="domain" description="Translation elongation factor EFTs/EF1B dimerisation" evidence="7">
    <location>
        <begin position="136"/>
        <end position="237"/>
    </location>
</feature>
<organism evidence="8 9">
    <name type="scientific">Candidatus Dojkabacteria bacterium</name>
    <dbReference type="NCBI Taxonomy" id="2099670"/>
    <lineage>
        <taxon>Bacteria</taxon>
        <taxon>Candidatus Dojkabacteria</taxon>
    </lineage>
</organism>
<name>A0A847CY43_9BACT</name>
<dbReference type="PANTHER" id="PTHR11741:SF10">
    <property type="entry name" value="POLYPROTEIN OF EF-TS, CHLOROPLASTIC"/>
    <property type="match status" value="1"/>
</dbReference>
<evidence type="ECO:0000256" key="3">
    <source>
        <dbReference type="ARBA" id="ARBA00022768"/>
    </source>
</evidence>
<comment type="subcellular location">
    <subcellularLocation>
        <location evidence="6">Cytoplasm</location>
    </subcellularLocation>
</comment>
<evidence type="ECO:0000259" key="7">
    <source>
        <dbReference type="Pfam" id="PF00889"/>
    </source>
</evidence>
<comment type="function">
    <text evidence="5 6">Associates with the EF-Tu.GDP complex and induces the exchange of GDP to GTP. It remains bound to the aminoacyl-tRNA.EF-Tu.GTP complex up to the GTP hydrolysis stage on the ribosome.</text>
</comment>
<dbReference type="InterPro" id="IPR014039">
    <property type="entry name" value="Transl_elong_EFTs/EF1B_dimer"/>
</dbReference>
<dbReference type="SUPFAM" id="SSF54713">
    <property type="entry name" value="Elongation factor Ts (EF-Ts), dimerisation domain"/>
    <property type="match status" value="1"/>
</dbReference>
<keyword evidence="6" id="KW-0963">Cytoplasm</keyword>
<proteinExistence type="inferred from homology"/>
<dbReference type="GO" id="GO:0003746">
    <property type="term" value="F:translation elongation factor activity"/>
    <property type="evidence" value="ECO:0007669"/>
    <property type="project" value="UniProtKB-UniRule"/>
</dbReference>
<keyword evidence="3 6" id="KW-0251">Elongation factor</keyword>
<dbReference type="AlphaFoldDB" id="A0A847CY43"/>
<dbReference type="SUPFAM" id="SSF46934">
    <property type="entry name" value="UBA-like"/>
    <property type="match status" value="1"/>
</dbReference>
<dbReference type="HAMAP" id="MF_00050">
    <property type="entry name" value="EF_Ts"/>
    <property type="match status" value="1"/>
</dbReference>
<dbReference type="Pfam" id="PF00889">
    <property type="entry name" value="EF_TS"/>
    <property type="match status" value="1"/>
</dbReference>
<evidence type="ECO:0000313" key="9">
    <source>
        <dbReference type="Proteomes" id="UP000545876"/>
    </source>
</evidence>